<name>A0A6C0K4C8_9ZZZZ</name>
<protein>
    <submittedName>
        <fullName evidence="1">Uncharacterized protein</fullName>
    </submittedName>
</protein>
<proteinExistence type="predicted"/>
<reference evidence="1" key="1">
    <citation type="journal article" date="2020" name="Nature">
        <title>Giant virus diversity and host interactions through global metagenomics.</title>
        <authorList>
            <person name="Schulz F."/>
            <person name="Roux S."/>
            <person name="Paez-Espino D."/>
            <person name="Jungbluth S."/>
            <person name="Walsh D.A."/>
            <person name="Denef V.J."/>
            <person name="McMahon K.D."/>
            <person name="Konstantinidis K.T."/>
            <person name="Eloe-Fadrosh E.A."/>
            <person name="Kyrpides N.C."/>
            <person name="Woyke T."/>
        </authorList>
    </citation>
    <scope>NUCLEOTIDE SEQUENCE</scope>
    <source>
        <strain evidence="1">GVMAG-S-1101172-89</strain>
    </source>
</reference>
<dbReference type="PROSITE" id="PS51257">
    <property type="entry name" value="PROKAR_LIPOPROTEIN"/>
    <property type="match status" value="1"/>
</dbReference>
<organism evidence="1">
    <name type="scientific">viral metagenome</name>
    <dbReference type="NCBI Taxonomy" id="1070528"/>
    <lineage>
        <taxon>unclassified sequences</taxon>
        <taxon>metagenomes</taxon>
        <taxon>organismal metagenomes</taxon>
    </lineage>
</organism>
<accession>A0A6C0K4C8</accession>
<dbReference type="EMBL" id="MN740811">
    <property type="protein sequence ID" value="QHU12915.1"/>
    <property type="molecule type" value="Genomic_DNA"/>
</dbReference>
<sequence>MDDCATKQDLTALCVLLVPFLAFSIAACFINVRSHSDLTYKIDTLIQGRASNQRLSV</sequence>
<evidence type="ECO:0000313" key="1">
    <source>
        <dbReference type="EMBL" id="QHU12915.1"/>
    </source>
</evidence>
<dbReference type="AlphaFoldDB" id="A0A6C0K4C8"/>